<name>X0LIK7_FUSOX</name>
<protein>
    <submittedName>
        <fullName evidence="1">Uncharacterized protein</fullName>
    </submittedName>
</protein>
<evidence type="ECO:0000313" key="1">
    <source>
        <dbReference type="EMBL" id="EXM20836.1"/>
    </source>
</evidence>
<dbReference type="EMBL" id="JH657950">
    <property type="protein sequence ID" value="EXM20836.1"/>
    <property type="molecule type" value="Genomic_DNA"/>
</dbReference>
<reference evidence="1" key="2">
    <citation type="submission" date="2012-05" db="EMBL/GenBank/DDBJ databases">
        <title>The Genome Annotation of Fusarium oxysporum Cotton.</title>
        <authorList>
            <consortium name="The Broad Institute Genomics Platform"/>
            <person name="Ma L.-J."/>
            <person name="Corby-Kistler H."/>
            <person name="Broz K."/>
            <person name="Gale L.R."/>
            <person name="Jonkers W."/>
            <person name="O'Donnell K."/>
            <person name="Ploetz R."/>
            <person name="Steinberg C."/>
            <person name="Schwartz D.C."/>
            <person name="VanEtten H."/>
            <person name="Zhou S."/>
            <person name="Young S.K."/>
            <person name="Zeng Q."/>
            <person name="Gargeya S."/>
            <person name="Fitzgerald M."/>
            <person name="Abouelleil A."/>
            <person name="Alvarado L."/>
            <person name="Chapman S.B."/>
            <person name="Gainer-Dewar J."/>
            <person name="Goldberg J."/>
            <person name="Griggs A."/>
            <person name="Gujja S."/>
            <person name="Hansen M."/>
            <person name="Howarth C."/>
            <person name="Imamovic A."/>
            <person name="Ireland A."/>
            <person name="Larimer J."/>
            <person name="McCowan C."/>
            <person name="Murphy C."/>
            <person name="Pearson M."/>
            <person name="Poon T.W."/>
            <person name="Priest M."/>
            <person name="Roberts A."/>
            <person name="Saif S."/>
            <person name="Shea T."/>
            <person name="Sykes S."/>
            <person name="Wortman J."/>
            <person name="Nusbaum C."/>
            <person name="Birren B."/>
        </authorList>
    </citation>
    <scope>NUCLEOTIDE SEQUENCE</scope>
    <source>
        <strain evidence="1">25433</strain>
    </source>
</reference>
<gene>
    <name evidence="1" type="ORF">FOTG_11217</name>
</gene>
<accession>X0LIK7</accession>
<organism evidence="1">
    <name type="scientific">Fusarium oxysporum f. sp. vasinfectum 25433</name>
    <dbReference type="NCBI Taxonomy" id="1089449"/>
    <lineage>
        <taxon>Eukaryota</taxon>
        <taxon>Fungi</taxon>
        <taxon>Dikarya</taxon>
        <taxon>Ascomycota</taxon>
        <taxon>Pezizomycotina</taxon>
        <taxon>Sordariomycetes</taxon>
        <taxon>Hypocreomycetidae</taxon>
        <taxon>Hypocreales</taxon>
        <taxon>Nectriaceae</taxon>
        <taxon>Fusarium</taxon>
        <taxon>Fusarium oxysporum species complex</taxon>
    </lineage>
</organism>
<reference evidence="1" key="1">
    <citation type="submission" date="2011-11" db="EMBL/GenBank/DDBJ databases">
        <title>The Genome Sequence of Fusarium oxysporum Cotton.</title>
        <authorList>
            <consortium name="The Broad Institute Genome Sequencing Platform"/>
            <person name="Ma L.-J."/>
            <person name="Gale L.R."/>
            <person name="Schwartz D.C."/>
            <person name="Zhou S."/>
            <person name="Corby-Kistler H."/>
            <person name="Young S.K."/>
            <person name="Zeng Q."/>
            <person name="Gargeya S."/>
            <person name="Fitzgerald M."/>
            <person name="Haas B."/>
            <person name="Abouelleil A."/>
            <person name="Alvarado L."/>
            <person name="Arachchi H.M."/>
            <person name="Berlin A."/>
            <person name="Brown A."/>
            <person name="Chapman S.B."/>
            <person name="Chen Z."/>
            <person name="Dunbar C."/>
            <person name="Freedman E."/>
            <person name="Gearin G."/>
            <person name="Goldberg J."/>
            <person name="Griggs A."/>
            <person name="Gujja S."/>
            <person name="Heiman D."/>
            <person name="Howarth C."/>
            <person name="Larson L."/>
            <person name="Lui A."/>
            <person name="MacDonald P.J.P."/>
            <person name="Montmayeur A."/>
            <person name="Murphy C."/>
            <person name="Neiman D."/>
            <person name="Pearson M."/>
            <person name="Priest M."/>
            <person name="Roberts A."/>
            <person name="Saif S."/>
            <person name="Shea T."/>
            <person name="Shenoy N."/>
            <person name="Sisk P."/>
            <person name="Stolte C."/>
            <person name="Sykes S."/>
            <person name="Wortman J."/>
            <person name="Nusbaum C."/>
            <person name="Birren B."/>
        </authorList>
    </citation>
    <scope>NUCLEOTIDE SEQUENCE [LARGE SCALE GENOMIC DNA]</scope>
    <source>
        <strain evidence="1">25433</strain>
    </source>
</reference>
<dbReference type="Proteomes" id="UP000030701">
    <property type="component" value="Unassembled WGS sequence"/>
</dbReference>
<dbReference type="AlphaFoldDB" id="X0LIK7"/>
<dbReference type="HOGENOM" id="CLU_3359728_0_0_1"/>
<sequence>MASKAKTGDRVVLTGLRNIAGYSSTLYLESCHMELN</sequence>
<proteinExistence type="predicted"/>